<evidence type="ECO:0000313" key="1">
    <source>
        <dbReference type="EMBL" id="KPI85010.1"/>
    </source>
</evidence>
<proteinExistence type="predicted"/>
<accession>A0A0N1HUF2</accession>
<dbReference type="Proteomes" id="UP000038009">
    <property type="component" value="Unassembled WGS sequence"/>
</dbReference>
<organism evidence="1 2">
    <name type="scientific">Leptomonas seymouri</name>
    <dbReference type="NCBI Taxonomy" id="5684"/>
    <lineage>
        <taxon>Eukaryota</taxon>
        <taxon>Discoba</taxon>
        <taxon>Euglenozoa</taxon>
        <taxon>Kinetoplastea</taxon>
        <taxon>Metakinetoplastina</taxon>
        <taxon>Trypanosomatida</taxon>
        <taxon>Trypanosomatidae</taxon>
        <taxon>Leishmaniinae</taxon>
        <taxon>Leptomonas</taxon>
    </lineage>
</organism>
<dbReference type="EMBL" id="LJSK01000215">
    <property type="protein sequence ID" value="KPI85010.1"/>
    <property type="molecule type" value="Genomic_DNA"/>
</dbReference>
<comment type="caution">
    <text evidence="1">The sequence shown here is derived from an EMBL/GenBank/DDBJ whole genome shotgun (WGS) entry which is preliminary data.</text>
</comment>
<dbReference type="InterPro" id="IPR012337">
    <property type="entry name" value="RNaseH-like_sf"/>
</dbReference>
<reference evidence="1 2" key="1">
    <citation type="journal article" date="2015" name="PLoS Pathog.">
        <title>Leptomonas seymouri: Adaptations to the Dixenous Life Cycle Analyzed by Genome Sequencing, Transcriptome Profiling and Co-infection with Leishmania donovani.</title>
        <authorList>
            <person name="Kraeva N."/>
            <person name="Butenko A."/>
            <person name="Hlavacova J."/>
            <person name="Kostygov A."/>
            <person name="Myskova J."/>
            <person name="Grybchuk D."/>
            <person name="Lestinova T."/>
            <person name="Votypka J."/>
            <person name="Volf P."/>
            <person name="Opperdoes F."/>
            <person name="Flegontov P."/>
            <person name="Lukes J."/>
            <person name="Yurchenko V."/>
        </authorList>
    </citation>
    <scope>NUCLEOTIDE SEQUENCE [LARGE SCALE GENOMIC DNA]</scope>
    <source>
        <strain evidence="1 2">ATCC 30220</strain>
    </source>
</reference>
<dbReference type="GO" id="GO:0003676">
    <property type="term" value="F:nucleic acid binding"/>
    <property type="evidence" value="ECO:0007669"/>
    <property type="project" value="InterPro"/>
</dbReference>
<gene>
    <name evidence="1" type="ORF">ABL78_5945</name>
</gene>
<dbReference type="OrthoDB" id="271295at2759"/>
<name>A0A0N1HUF2_LEPSE</name>
<sequence>MLWHSASSFLSEGSSDNGCCCNVPRDCVTGDCRTVFTAANPSVPVVSFYLSGASCSLGHASKPYYLALWRSPAIPMDEPQQLTHTHKLSYMYPNKPDALPLTMPIKCAYEYVRKLVSLKDAVELSQRVKPTMHYLEVGQSSETVEKEEGRVEGAVAYS</sequence>
<dbReference type="SUPFAM" id="SSF53098">
    <property type="entry name" value="Ribonuclease H-like"/>
    <property type="match status" value="1"/>
</dbReference>
<dbReference type="InterPro" id="IPR036397">
    <property type="entry name" value="RNaseH_sf"/>
</dbReference>
<dbReference type="VEuPathDB" id="TriTrypDB:Lsey_0215_0130"/>
<keyword evidence="2" id="KW-1185">Reference proteome</keyword>
<protein>
    <submittedName>
        <fullName evidence="1">Uncharacterized protein</fullName>
    </submittedName>
</protein>
<dbReference type="Gene3D" id="3.30.420.10">
    <property type="entry name" value="Ribonuclease H-like superfamily/Ribonuclease H"/>
    <property type="match status" value="1"/>
</dbReference>
<evidence type="ECO:0000313" key="2">
    <source>
        <dbReference type="Proteomes" id="UP000038009"/>
    </source>
</evidence>
<dbReference type="AlphaFoldDB" id="A0A0N1HUF2"/>